<gene>
    <name evidence="1" type="ORF">CYCCA115_LOCUS3208</name>
</gene>
<comment type="caution">
    <text evidence="1">The sequence shown here is derived from an EMBL/GenBank/DDBJ whole genome shotgun (WGS) entry which is preliminary data.</text>
</comment>
<dbReference type="EMBL" id="CAKOGP040000247">
    <property type="protein sequence ID" value="CAJ1933203.1"/>
    <property type="molecule type" value="Genomic_DNA"/>
</dbReference>
<organism evidence="1 2">
    <name type="scientific">Cylindrotheca closterium</name>
    <dbReference type="NCBI Taxonomy" id="2856"/>
    <lineage>
        <taxon>Eukaryota</taxon>
        <taxon>Sar</taxon>
        <taxon>Stramenopiles</taxon>
        <taxon>Ochrophyta</taxon>
        <taxon>Bacillariophyta</taxon>
        <taxon>Bacillariophyceae</taxon>
        <taxon>Bacillariophycidae</taxon>
        <taxon>Bacillariales</taxon>
        <taxon>Bacillariaceae</taxon>
        <taxon>Cylindrotheca</taxon>
    </lineage>
</organism>
<protein>
    <submittedName>
        <fullName evidence="1">Uncharacterized protein</fullName>
    </submittedName>
</protein>
<name>A0AAD2CQ67_9STRA</name>
<proteinExistence type="predicted"/>
<keyword evidence="2" id="KW-1185">Reference proteome</keyword>
<reference evidence="1" key="1">
    <citation type="submission" date="2023-08" db="EMBL/GenBank/DDBJ databases">
        <authorList>
            <person name="Audoor S."/>
            <person name="Bilcke G."/>
        </authorList>
    </citation>
    <scope>NUCLEOTIDE SEQUENCE</scope>
</reference>
<dbReference type="Proteomes" id="UP001295423">
    <property type="component" value="Unassembled WGS sequence"/>
</dbReference>
<accession>A0AAD2CQ67</accession>
<dbReference type="AlphaFoldDB" id="A0AAD2CQ67"/>
<evidence type="ECO:0000313" key="2">
    <source>
        <dbReference type="Proteomes" id="UP001295423"/>
    </source>
</evidence>
<sequence length="227" mass="25766">MPHFNYNLRPGQETPITKANRAAMMTRYGVYWLLAALMAVTEQKEMSIVEVAKRLPLIFEQVAKQDSHLEASFRREAMKEVYPSYDEILSAAGRFGKLDAENERIRKRAMKYKAAVRKLCALYPTESFVIPSGVADVPTHKLEEFVMRTFESKFPTKEREEMPPNFQPCLEWAALVRLEAWTNPNPTPFFPVFTTSIPIGVDLIKVTVGNAKPSPKPFGESALLVPN</sequence>
<evidence type="ECO:0000313" key="1">
    <source>
        <dbReference type="EMBL" id="CAJ1933203.1"/>
    </source>
</evidence>